<dbReference type="PRINTS" id="PR00720">
    <property type="entry name" value="MAMMALPTPASE"/>
</dbReference>
<dbReference type="SMART" id="SM00226">
    <property type="entry name" value="LMWPc"/>
    <property type="match status" value="1"/>
</dbReference>
<evidence type="ECO:0000256" key="6">
    <source>
        <dbReference type="PIRSR" id="PIRSR617867-1"/>
    </source>
</evidence>
<comment type="catalytic activity">
    <reaction evidence="7">
        <text>O-phospho-L-tyrosyl-[protein] + H2O = L-tyrosyl-[protein] + phosphate</text>
        <dbReference type="Rhea" id="RHEA:10684"/>
        <dbReference type="Rhea" id="RHEA-COMP:10136"/>
        <dbReference type="Rhea" id="RHEA-COMP:20101"/>
        <dbReference type="ChEBI" id="CHEBI:15377"/>
        <dbReference type="ChEBI" id="CHEBI:43474"/>
        <dbReference type="ChEBI" id="CHEBI:46858"/>
        <dbReference type="ChEBI" id="CHEBI:61978"/>
        <dbReference type="EC" id="3.1.3.48"/>
    </reaction>
</comment>
<sequence length="148" mass="17172">MVCFGNTCRSPIAEAVFRKYITDNNITNDWEVDSAALFGYHEGKSINTKSIEVLKKNGITDYYHVARIIKKDDFDTFDWIFGMDDSNIEHLGRIQPQGSAAKIELLGQYDPEGEVIIEDPYFDTNLYRFEKAYQQCLRSIPIFVKIWQ</sequence>
<gene>
    <name evidence="10" type="primary">LOC105362692</name>
</gene>
<evidence type="ECO:0000313" key="10">
    <source>
        <dbReference type="RefSeq" id="XP_011498479.1"/>
    </source>
</evidence>
<evidence type="ECO:0000256" key="4">
    <source>
        <dbReference type="ARBA" id="ARBA00022801"/>
    </source>
</evidence>
<dbReference type="GO" id="GO:0004726">
    <property type="term" value="F:non-membrane spanning protein tyrosine phosphatase activity"/>
    <property type="evidence" value="ECO:0007669"/>
    <property type="project" value="InterPro"/>
</dbReference>
<dbReference type="InterPro" id="IPR023485">
    <property type="entry name" value="Ptyr_pPase"/>
</dbReference>
<dbReference type="GeneID" id="105362692"/>
<keyword evidence="3 7" id="KW-0963">Cytoplasm</keyword>
<name>A0AAJ7DW08_9HYME</name>
<dbReference type="InterPro" id="IPR036196">
    <property type="entry name" value="Ptyr_pPase_sf"/>
</dbReference>
<dbReference type="Gene3D" id="3.40.50.2300">
    <property type="match status" value="1"/>
</dbReference>
<keyword evidence="5 7" id="KW-0904">Protein phosphatase</keyword>
<keyword evidence="4 7" id="KW-0378">Hydrolase</keyword>
<dbReference type="CDD" id="cd16343">
    <property type="entry name" value="LMWPTP"/>
    <property type="match status" value="1"/>
</dbReference>
<keyword evidence="9" id="KW-1185">Reference proteome</keyword>
<dbReference type="GO" id="GO:0005737">
    <property type="term" value="C:cytoplasm"/>
    <property type="evidence" value="ECO:0007669"/>
    <property type="project" value="UniProtKB-SubCell"/>
</dbReference>
<evidence type="ECO:0000256" key="1">
    <source>
        <dbReference type="ARBA" id="ARBA00004496"/>
    </source>
</evidence>
<comment type="similarity">
    <text evidence="2 7">Belongs to the low molecular weight phosphotyrosine protein phosphatase family.</text>
</comment>
<protein>
    <recommendedName>
        <fullName evidence="7">Low molecular weight phosphotyrosine protein phosphatase</fullName>
        <shortName evidence="7">LMW-PTP</shortName>
        <shortName evidence="7">LMW-PTPase</shortName>
        <ecNumber evidence="7">3.1.3.2</ecNumber>
        <ecNumber evidence="7">3.1.3.48</ecNumber>
    </recommendedName>
    <alternativeName>
        <fullName evidence="7">Low molecular weight cytosolic acid phosphatase</fullName>
    </alternativeName>
</protein>
<comment type="function">
    <text evidence="7">Acts on tyrosine phosphorylated proteins, low-MW aryl phosphates and natural and synthetic acyl phosphates.</text>
</comment>
<feature type="active site" evidence="6">
    <location>
        <position position="9"/>
    </location>
</feature>
<dbReference type="PANTHER" id="PTHR11717">
    <property type="entry name" value="LOW MOLECULAR WEIGHT PROTEIN TYROSINE PHOSPHATASE"/>
    <property type="match status" value="1"/>
</dbReference>
<evidence type="ECO:0000313" key="9">
    <source>
        <dbReference type="Proteomes" id="UP000695007"/>
    </source>
</evidence>
<feature type="active site" description="Proton donor" evidence="6">
    <location>
        <position position="119"/>
    </location>
</feature>
<feature type="active site" description="Nucleophile" evidence="6">
    <location>
        <position position="3"/>
    </location>
</feature>
<dbReference type="KEGG" id="csol:105362692"/>
<evidence type="ECO:0000256" key="3">
    <source>
        <dbReference type="ARBA" id="ARBA00022490"/>
    </source>
</evidence>
<dbReference type="EC" id="3.1.3.48" evidence="7"/>
<dbReference type="EC" id="3.1.3.2" evidence="7"/>
<dbReference type="FunFam" id="3.40.50.2300:FF:000105">
    <property type="entry name" value="Low molecular weight phosphotyrosine protein"/>
    <property type="match status" value="1"/>
</dbReference>
<evidence type="ECO:0000256" key="2">
    <source>
        <dbReference type="ARBA" id="ARBA00011063"/>
    </source>
</evidence>
<dbReference type="SUPFAM" id="SSF52788">
    <property type="entry name" value="Phosphotyrosine protein phosphatases I"/>
    <property type="match status" value="1"/>
</dbReference>
<dbReference type="InterPro" id="IPR050438">
    <property type="entry name" value="LMW_PTPase"/>
</dbReference>
<dbReference type="InterPro" id="IPR002115">
    <property type="entry name" value="Tyr_Pase_low_mol_wt_mml"/>
</dbReference>
<reference evidence="10" key="1">
    <citation type="submission" date="2025-08" db="UniProtKB">
        <authorList>
            <consortium name="RefSeq"/>
        </authorList>
    </citation>
    <scope>IDENTIFICATION</scope>
</reference>
<dbReference type="AlphaFoldDB" id="A0AAJ7DW08"/>
<comment type="catalytic activity">
    <reaction evidence="7">
        <text>a phosphate monoester + H2O = an alcohol + phosphate</text>
        <dbReference type="Rhea" id="RHEA:15017"/>
        <dbReference type="ChEBI" id="CHEBI:15377"/>
        <dbReference type="ChEBI" id="CHEBI:30879"/>
        <dbReference type="ChEBI" id="CHEBI:43474"/>
        <dbReference type="ChEBI" id="CHEBI:67140"/>
        <dbReference type="EC" id="3.1.3.2"/>
    </reaction>
</comment>
<dbReference type="PRINTS" id="PR00719">
    <property type="entry name" value="LMWPTPASE"/>
</dbReference>
<evidence type="ECO:0000256" key="7">
    <source>
        <dbReference type="RuleBase" id="RU368115"/>
    </source>
</evidence>
<proteinExistence type="inferred from homology"/>
<dbReference type="Proteomes" id="UP000695007">
    <property type="component" value="Unplaced"/>
</dbReference>
<evidence type="ECO:0000259" key="8">
    <source>
        <dbReference type="SMART" id="SM00226"/>
    </source>
</evidence>
<dbReference type="InterPro" id="IPR017867">
    <property type="entry name" value="Tyr_phospatase_low_mol_wt"/>
</dbReference>
<dbReference type="Pfam" id="PF01451">
    <property type="entry name" value="LMWPc"/>
    <property type="match status" value="1"/>
</dbReference>
<dbReference type="RefSeq" id="XP_011498479.1">
    <property type="nucleotide sequence ID" value="XM_011500177.1"/>
</dbReference>
<dbReference type="PANTHER" id="PTHR11717:SF7">
    <property type="entry name" value="LOW MOLECULAR WEIGHT PHOSPHOTYROSINE PROTEIN PHOSPHATASE"/>
    <property type="match status" value="1"/>
</dbReference>
<comment type="subcellular location">
    <subcellularLocation>
        <location evidence="1 7">Cytoplasm</location>
    </subcellularLocation>
</comment>
<organism evidence="9 10">
    <name type="scientific">Ceratosolen solmsi marchali</name>
    <dbReference type="NCBI Taxonomy" id="326594"/>
    <lineage>
        <taxon>Eukaryota</taxon>
        <taxon>Metazoa</taxon>
        <taxon>Ecdysozoa</taxon>
        <taxon>Arthropoda</taxon>
        <taxon>Hexapoda</taxon>
        <taxon>Insecta</taxon>
        <taxon>Pterygota</taxon>
        <taxon>Neoptera</taxon>
        <taxon>Endopterygota</taxon>
        <taxon>Hymenoptera</taxon>
        <taxon>Apocrita</taxon>
        <taxon>Proctotrupomorpha</taxon>
        <taxon>Chalcidoidea</taxon>
        <taxon>Agaonidae</taxon>
        <taxon>Agaoninae</taxon>
        <taxon>Ceratosolen</taxon>
    </lineage>
</organism>
<feature type="domain" description="Phosphotyrosine protein phosphatase I" evidence="8">
    <location>
        <begin position="2"/>
        <end position="146"/>
    </location>
</feature>
<dbReference type="GO" id="GO:0003993">
    <property type="term" value="F:acid phosphatase activity"/>
    <property type="evidence" value="ECO:0007669"/>
    <property type="project" value="UniProtKB-UniRule"/>
</dbReference>
<accession>A0AAJ7DW08</accession>
<evidence type="ECO:0000256" key="5">
    <source>
        <dbReference type="ARBA" id="ARBA00022912"/>
    </source>
</evidence>